<dbReference type="EMBL" id="BMAR01000009">
    <property type="protein sequence ID" value="GFR44968.1"/>
    <property type="molecule type" value="Genomic_DNA"/>
</dbReference>
<feature type="transmembrane region" description="Helical" evidence="1">
    <location>
        <begin position="21"/>
        <end position="39"/>
    </location>
</feature>
<feature type="transmembrane region" description="Helical" evidence="1">
    <location>
        <begin position="125"/>
        <end position="145"/>
    </location>
</feature>
<evidence type="ECO:0000256" key="1">
    <source>
        <dbReference type="SAM" id="Phobius"/>
    </source>
</evidence>
<keyword evidence="1" id="KW-0812">Transmembrane</keyword>
<proteinExistence type="predicted"/>
<keyword evidence="3" id="KW-1185">Reference proteome</keyword>
<accession>A0AAD3DNN9</accession>
<dbReference type="Pfam" id="PF20479">
    <property type="entry name" value="TMEM128"/>
    <property type="match status" value="1"/>
</dbReference>
<sequence length="163" mass="18091">MDSRSREPRDLDPRQNRKWSGVLESLFWTVLALGIVLYGSGQHDLVTLLFHDSRVNRAFLWFGLINVVLNILLFTYVYGWLGYVRGLPDPARSGTLAVPAGAVTFVSTFLAFVLALWPVFGVLSLLQVVLVTYGIISALNFIPGIGPLRVGQRTRGDEGNKED</sequence>
<dbReference type="AlphaFoldDB" id="A0AAD3DNN9"/>
<organism evidence="2 3">
    <name type="scientific">Astrephomene gubernaculifera</name>
    <dbReference type="NCBI Taxonomy" id="47775"/>
    <lineage>
        <taxon>Eukaryota</taxon>
        <taxon>Viridiplantae</taxon>
        <taxon>Chlorophyta</taxon>
        <taxon>core chlorophytes</taxon>
        <taxon>Chlorophyceae</taxon>
        <taxon>CS clade</taxon>
        <taxon>Chlamydomonadales</taxon>
        <taxon>Astrephomenaceae</taxon>
        <taxon>Astrephomene</taxon>
    </lineage>
</organism>
<feature type="transmembrane region" description="Helical" evidence="1">
    <location>
        <begin position="59"/>
        <end position="84"/>
    </location>
</feature>
<dbReference type="Proteomes" id="UP001054857">
    <property type="component" value="Unassembled WGS sequence"/>
</dbReference>
<name>A0AAD3DNN9_9CHLO</name>
<keyword evidence="1" id="KW-0472">Membrane</keyword>
<dbReference type="PANTHER" id="PTHR31134">
    <property type="entry name" value="TRANSMEMBRANE PROTEIN 128"/>
    <property type="match status" value="1"/>
</dbReference>
<dbReference type="InterPro" id="IPR033579">
    <property type="entry name" value="TMEM128"/>
</dbReference>
<comment type="caution">
    <text evidence="2">The sequence shown here is derived from an EMBL/GenBank/DDBJ whole genome shotgun (WGS) entry which is preliminary data.</text>
</comment>
<protein>
    <recommendedName>
        <fullName evidence="4">Transmembrane protein</fullName>
    </recommendedName>
</protein>
<reference evidence="2 3" key="1">
    <citation type="journal article" date="2021" name="Sci. Rep.">
        <title>Genome sequencing of the multicellular alga Astrephomene provides insights into convergent evolution of germ-soma differentiation.</title>
        <authorList>
            <person name="Yamashita S."/>
            <person name="Yamamoto K."/>
            <person name="Matsuzaki R."/>
            <person name="Suzuki S."/>
            <person name="Yamaguchi H."/>
            <person name="Hirooka S."/>
            <person name="Minakuchi Y."/>
            <person name="Miyagishima S."/>
            <person name="Kawachi M."/>
            <person name="Toyoda A."/>
            <person name="Nozaki H."/>
        </authorList>
    </citation>
    <scope>NUCLEOTIDE SEQUENCE [LARGE SCALE GENOMIC DNA]</scope>
    <source>
        <strain evidence="2 3">NIES-4017</strain>
    </source>
</reference>
<evidence type="ECO:0008006" key="4">
    <source>
        <dbReference type="Google" id="ProtNLM"/>
    </source>
</evidence>
<dbReference type="PANTHER" id="PTHR31134:SF1">
    <property type="entry name" value="TRANSMEMBRANE PROTEIN 128"/>
    <property type="match status" value="1"/>
</dbReference>
<gene>
    <name evidence="2" type="ORF">Agub_g6278</name>
</gene>
<keyword evidence="1" id="KW-1133">Transmembrane helix</keyword>
<evidence type="ECO:0000313" key="3">
    <source>
        <dbReference type="Proteomes" id="UP001054857"/>
    </source>
</evidence>
<evidence type="ECO:0000313" key="2">
    <source>
        <dbReference type="EMBL" id="GFR44968.1"/>
    </source>
</evidence>
<feature type="transmembrane region" description="Helical" evidence="1">
    <location>
        <begin position="96"/>
        <end position="119"/>
    </location>
</feature>